<feature type="region of interest" description="Disordered" evidence="1">
    <location>
        <begin position="151"/>
        <end position="218"/>
    </location>
</feature>
<feature type="compositionally biased region" description="Basic residues" evidence="1">
    <location>
        <begin position="234"/>
        <end position="244"/>
    </location>
</feature>
<sequence>MLVVTRGRLLYWPQGISVRCVAVKPRIVFTRESREPRPVVRPVARRRSSSAAEVRLWMNGPSPRDPGVVPGWHRSVTAVSLRTHRGRNSPSPDSVRFRSGRAARTGDGEKDRKALTPCLAVRTGWHPWVGGFSAADTHDSRALISGIGGSASESRLSSEAGSQRSGNRLYSRNGPRRSSGCHYSETHRPKRCPSCRSPELSRVADCSPSSTGFSGGKYHGRAVKYRRVVVVPTTRRRTISRRRPRLTDGRNSSVRPLITRRGEPGRVERSSPHRIRTPWPVSPAPWPR</sequence>
<feature type="compositionally biased region" description="Basic and acidic residues" evidence="1">
    <location>
        <begin position="260"/>
        <end position="271"/>
    </location>
</feature>
<reference evidence="3" key="1">
    <citation type="submission" date="2016-10" db="EMBL/GenBank/DDBJ databases">
        <authorList>
            <person name="Varghese N."/>
            <person name="Submissions S."/>
        </authorList>
    </citation>
    <scope>NUCLEOTIDE SEQUENCE [LARGE SCALE GENOMIC DNA]</scope>
    <source>
        <strain evidence="3">DSM 45501</strain>
    </source>
</reference>
<keyword evidence="3" id="KW-1185">Reference proteome</keyword>
<gene>
    <name evidence="2" type="ORF">SAMN04487904_101505</name>
</gene>
<protein>
    <submittedName>
        <fullName evidence="2">Uncharacterized protein</fullName>
    </submittedName>
</protein>
<name>A0A1I6XEB5_9ACTN</name>
<organism evidence="2 3">
    <name type="scientific">Actinopolyspora righensis</name>
    <dbReference type="NCBI Taxonomy" id="995060"/>
    <lineage>
        <taxon>Bacteria</taxon>
        <taxon>Bacillati</taxon>
        <taxon>Actinomycetota</taxon>
        <taxon>Actinomycetes</taxon>
        <taxon>Actinopolysporales</taxon>
        <taxon>Actinopolysporaceae</taxon>
        <taxon>Actinopolyspora</taxon>
        <taxon>Actinopolyspora alba group</taxon>
    </lineage>
</organism>
<evidence type="ECO:0000313" key="3">
    <source>
        <dbReference type="Proteomes" id="UP000199165"/>
    </source>
</evidence>
<dbReference type="EMBL" id="FPAT01000001">
    <property type="protein sequence ID" value="SFT36501.1"/>
    <property type="molecule type" value="Genomic_DNA"/>
</dbReference>
<evidence type="ECO:0000313" key="2">
    <source>
        <dbReference type="EMBL" id="SFT36501.1"/>
    </source>
</evidence>
<accession>A0A1I6XEB5</accession>
<evidence type="ECO:0000256" key="1">
    <source>
        <dbReference type="SAM" id="MobiDB-lite"/>
    </source>
</evidence>
<feature type="region of interest" description="Disordered" evidence="1">
    <location>
        <begin position="82"/>
        <end position="112"/>
    </location>
</feature>
<dbReference type="Proteomes" id="UP000199165">
    <property type="component" value="Unassembled WGS sequence"/>
</dbReference>
<feature type="compositionally biased region" description="Polar residues" evidence="1">
    <location>
        <begin position="151"/>
        <end position="170"/>
    </location>
</feature>
<dbReference type="AlphaFoldDB" id="A0A1I6XEB5"/>
<proteinExistence type="predicted"/>
<feature type="region of interest" description="Disordered" evidence="1">
    <location>
        <begin position="234"/>
        <end position="288"/>
    </location>
</feature>